<dbReference type="GO" id="GO:0022625">
    <property type="term" value="C:cytosolic large ribosomal subunit"/>
    <property type="evidence" value="ECO:0007669"/>
    <property type="project" value="TreeGrafter"/>
</dbReference>
<comment type="similarity">
    <text evidence="1 4">Belongs to the universal ribosomal protein uL22 family.</text>
</comment>
<dbReference type="Pfam" id="PF00237">
    <property type="entry name" value="Ribosomal_L22"/>
    <property type="match status" value="1"/>
</dbReference>
<dbReference type="Gene3D" id="3.90.470.10">
    <property type="entry name" value="Ribosomal protein L22/L17"/>
    <property type="match status" value="1"/>
</dbReference>
<keyword evidence="3 4" id="KW-0687">Ribonucleoprotein</keyword>
<dbReference type="FunFam" id="3.90.470.10:FF:000030">
    <property type="entry name" value="RL17, ribosomal protein 17-like 60S large ribosomal subunit"/>
    <property type="match status" value="1"/>
</dbReference>
<dbReference type="InterPro" id="IPR018260">
    <property type="entry name" value="Ribosomal_uL22_CS"/>
</dbReference>
<accession>A0AAD5QCD8</accession>
<dbReference type="InterPro" id="IPR001063">
    <property type="entry name" value="Ribosomal_uL22"/>
</dbReference>
<name>A0AAD5QCD8_PYTIN</name>
<organism evidence="5 6">
    <name type="scientific">Pythium insidiosum</name>
    <name type="common">Pythiosis disease agent</name>
    <dbReference type="NCBI Taxonomy" id="114742"/>
    <lineage>
        <taxon>Eukaryota</taxon>
        <taxon>Sar</taxon>
        <taxon>Stramenopiles</taxon>
        <taxon>Oomycota</taxon>
        <taxon>Peronosporomycetes</taxon>
        <taxon>Pythiales</taxon>
        <taxon>Pythiaceae</taxon>
        <taxon>Pythium</taxon>
    </lineage>
</organism>
<evidence type="ECO:0000313" key="6">
    <source>
        <dbReference type="Proteomes" id="UP001209570"/>
    </source>
</evidence>
<evidence type="ECO:0000256" key="3">
    <source>
        <dbReference type="ARBA" id="ARBA00023274"/>
    </source>
</evidence>
<keyword evidence="2 4" id="KW-0689">Ribosomal protein</keyword>
<dbReference type="HAMAP" id="MF_01331_A">
    <property type="entry name" value="Ribosomal_uL22_A"/>
    <property type="match status" value="1"/>
</dbReference>
<dbReference type="Proteomes" id="UP001209570">
    <property type="component" value="Unassembled WGS sequence"/>
</dbReference>
<dbReference type="PANTHER" id="PTHR11593:SF10">
    <property type="entry name" value="60S RIBOSOMAL PROTEIN L17"/>
    <property type="match status" value="1"/>
</dbReference>
<dbReference type="GO" id="GO:0003735">
    <property type="term" value="F:structural constituent of ribosome"/>
    <property type="evidence" value="ECO:0007669"/>
    <property type="project" value="InterPro"/>
</dbReference>
<evidence type="ECO:0000256" key="4">
    <source>
        <dbReference type="RuleBase" id="RU004005"/>
    </source>
</evidence>
<keyword evidence="6" id="KW-1185">Reference proteome</keyword>
<dbReference type="GO" id="GO:0002181">
    <property type="term" value="P:cytoplasmic translation"/>
    <property type="evidence" value="ECO:0007669"/>
    <property type="project" value="TreeGrafter"/>
</dbReference>
<evidence type="ECO:0000256" key="2">
    <source>
        <dbReference type="ARBA" id="ARBA00022980"/>
    </source>
</evidence>
<dbReference type="InterPro" id="IPR057265">
    <property type="entry name" value="Ribosomal_uL22_arc-type"/>
</dbReference>
<gene>
    <name evidence="5" type="ORF">P43SY_006429</name>
</gene>
<protein>
    <recommendedName>
        <fullName evidence="7">60S ribosomal protein L17-2</fullName>
    </recommendedName>
</protein>
<dbReference type="PROSITE" id="PS00464">
    <property type="entry name" value="RIBOSOMAL_L22"/>
    <property type="match status" value="1"/>
</dbReference>
<dbReference type="NCBIfam" id="NF003260">
    <property type="entry name" value="PRK04223.1"/>
    <property type="match status" value="1"/>
</dbReference>
<proteinExistence type="inferred from homology"/>
<dbReference type="EMBL" id="JAKCXM010000011">
    <property type="protein sequence ID" value="KAJ0408499.1"/>
    <property type="molecule type" value="Genomic_DNA"/>
</dbReference>
<dbReference type="AlphaFoldDB" id="A0AAD5QCD8"/>
<sequence length="192" mass="21428">MPSYSQEPEDAQRAAKARGSHLRVHFKHCREVCHAIKGMPLSKAKSFLQAVLEYKQAVPFTKFTGGCGRHAQGKLRNAPGDKCKWPQKATKIILDLVKNAEANAEVKGLDTDKLFISHAQANMAIKQRRRTYRAHGRIGPYMANPAHIELILTEKRENVQKAEEDKKVVVKVSRKRQAQLRLKSGGGVPAAN</sequence>
<dbReference type="CDD" id="cd00336">
    <property type="entry name" value="Ribosomal_L22"/>
    <property type="match status" value="1"/>
</dbReference>
<dbReference type="PANTHER" id="PTHR11593">
    <property type="entry name" value="60S RIBOSOMAL PROTEIN L17"/>
    <property type="match status" value="1"/>
</dbReference>
<comment type="caution">
    <text evidence="5">The sequence shown here is derived from an EMBL/GenBank/DDBJ whole genome shotgun (WGS) entry which is preliminary data.</text>
</comment>
<evidence type="ECO:0008006" key="7">
    <source>
        <dbReference type="Google" id="ProtNLM"/>
    </source>
</evidence>
<evidence type="ECO:0000256" key="1">
    <source>
        <dbReference type="ARBA" id="ARBA00009451"/>
    </source>
</evidence>
<reference evidence="5" key="1">
    <citation type="submission" date="2021-12" db="EMBL/GenBank/DDBJ databases">
        <title>Prjna785345.</title>
        <authorList>
            <person name="Rujirawat T."/>
            <person name="Krajaejun T."/>
        </authorList>
    </citation>
    <scope>NUCLEOTIDE SEQUENCE</scope>
    <source>
        <strain evidence="5">Pi057C3</strain>
    </source>
</reference>
<dbReference type="NCBIfam" id="TIGR01038">
    <property type="entry name" value="uL22_arch_euk"/>
    <property type="match status" value="1"/>
</dbReference>
<dbReference type="InterPro" id="IPR036394">
    <property type="entry name" value="Ribosomal_uL22_sf"/>
</dbReference>
<dbReference type="SUPFAM" id="SSF54843">
    <property type="entry name" value="Ribosomal protein L22"/>
    <property type="match status" value="1"/>
</dbReference>
<evidence type="ECO:0000313" key="5">
    <source>
        <dbReference type="EMBL" id="KAJ0408499.1"/>
    </source>
</evidence>
<dbReference type="InterPro" id="IPR005721">
    <property type="entry name" value="Ribosomal_uL22_euk/arc"/>
</dbReference>